<dbReference type="Gene3D" id="3.40.50.1820">
    <property type="entry name" value="alpha/beta hydrolase"/>
    <property type="match status" value="1"/>
</dbReference>
<organism evidence="3 4">
    <name type="scientific">Cetraspora pellucida</name>
    <dbReference type="NCBI Taxonomy" id="1433469"/>
    <lineage>
        <taxon>Eukaryota</taxon>
        <taxon>Fungi</taxon>
        <taxon>Fungi incertae sedis</taxon>
        <taxon>Mucoromycota</taxon>
        <taxon>Glomeromycotina</taxon>
        <taxon>Glomeromycetes</taxon>
        <taxon>Diversisporales</taxon>
        <taxon>Gigasporaceae</taxon>
        <taxon>Cetraspora</taxon>
    </lineage>
</organism>
<reference evidence="3" key="1">
    <citation type="submission" date="2021-06" db="EMBL/GenBank/DDBJ databases">
        <authorList>
            <person name="Kallberg Y."/>
            <person name="Tangrot J."/>
            <person name="Rosling A."/>
        </authorList>
    </citation>
    <scope>NUCLEOTIDE SEQUENCE</scope>
    <source>
        <strain evidence="3">FL966</strain>
    </source>
</reference>
<evidence type="ECO:0000313" key="3">
    <source>
        <dbReference type="EMBL" id="CAG8840492.1"/>
    </source>
</evidence>
<dbReference type="AlphaFoldDB" id="A0A9N9PMF0"/>
<evidence type="ECO:0000313" key="4">
    <source>
        <dbReference type="Proteomes" id="UP000789759"/>
    </source>
</evidence>
<dbReference type="Pfam" id="PF07859">
    <property type="entry name" value="Abhydrolase_3"/>
    <property type="match status" value="1"/>
</dbReference>
<keyword evidence="1" id="KW-0378">Hydrolase</keyword>
<evidence type="ECO:0000256" key="1">
    <source>
        <dbReference type="ARBA" id="ARBA00022801"/>
    </source>
</evidence>
<dbReference type="InterPro" id="IPR050300">
    <property type="entry name" value="GDXG_lipolytic_enzyme"/>
</dbReference>
<dbReference type="PANTHER" id="PTHR48081:SF19">
    <property type="entry name" value="AB HYDROLASE SUPERFAMILY PROTEIN C4A8.06C"/>
    <property type="match status" value="1"/>
</dbReference>
<accession>A0A9N9PMF0</accession>
<dbReference type="OrthoDB" id="2420658at2759"/>
<comment type="caution">
    <text evidence="3">The sequence shown here is derived from an EMBL/GenBank/DDBJ whole genome shotgun (WGS) entry which is preliminary data.</text>
</comment>
<dbReference type="SUPFAM" id="SSF53474">
    <property type="entry name" value="alpha/beta-Hydrolases"/>
    <property type="match status" value="1"/>
</dbReference>
<dbReference type="PANTHER" id="PTHR48081">
    <property type="entry name" value="AB HYDROLASE SUPERFAMILY PROTEIN C4A8.06C"/>
    <property type="match status" value="1"/>
</dbReference>
<sequence>DREDTGRVVLYMFGGGYFVGSPKSFRHLTHRIAENAECSIFAINYRLCPQYQFPAPLCDALAAYLYLTNPGPEAGFKPIDPKQIVLAGSSAGGGLAVATALFIRDIGLPLPSGLVLW</sequence>
<gene>
    <name evidence="3" type="ORF">CPELLU_LOCUS22021</name>
</gene>
<keyword evidence="4" id="KW-1185">Reference proteome</keyword>
<dbReference type="EMBL" id="CAJVQA010090321">
    <property type="protein sequence ID" value="CAG8840492.1"/>
    <property type="molecule type" value="Genomic_DNA"/>
</dbReference>
<name>A0A9N9PMF0_9GLOM</name>
<evidence type="ECO:0000259" key="2">
    <source>
        <dbReference type="Pfam" id="PF07859"/>
    </source>
</evidence>
<dbReference type="InterPro" id="IPR029058">
    <property type="entry name" value="AB_hydrolase_fold"/>
</dbReference>
<feature type="non-terminal residue" evidence="3">
    <location>
        <position position="1"/>
    </location>
</feature>
<proteinExistence type="predicted"/>
<protein>
    <submittedName>
        <fullName evidence="3">17667_t:CDS:1</fullName>
    </submittedName>
</protein>
<feature type="domain" description="Alpha/beta hydrolase fold-3" evidence="2">
    <location>
        <begin position="9"/>
        <end position="117"/>
    </location>
</feature>
<dbReference type="Proteomes" id="UP000789759">
    <property type="component" value="Unassembled WGS sequence"/>
</dbReference>
<dbReference type="GO" id="GO:0016787">
    <property type="term" value="F:hydrolase activity"/>
    <property type="evidence" value="ECO:0007669"/>
    <property type="project" value="UniProtKB-KW"/>
</dbReference>
<dbReference type="InterPro" id="IPR013094">
    <property type="entry name" value="AB_hydrolase_3"/>
</dbReference>
<feature type="non-terminal residue" evidence="3">
    <location>
        <position position="117"/>
    </location>
</feature>